<dbReference type="Proteomes" id="UP001165587">
    <property type="component" value="Unassembled WGS sequence"/>
</dbReference>
<organism evidence="1 2">
    <name type="scientific">Herbiconiux oxytropis</name>
    <dbReference type="NCBI Taxonomy" id="2970915"/>
    <lineage>
        <taxon>Bacteria</taxon>
        <taxon>Bacillati</taxon>
        <taxon>Actinomycetota</taxon>
        <taxon>Actinomycetes</taxon>
        <taxon>Micrococcales</taxon>
        <taxon>Microbacteriaceae</taxon>
        <taxon>Herbiconiux</taxon>
    </lineage>
</organism>
<reference evidence="1" key="1">
    <citation type="submission" date="2022-08" db="EMBL/GenBank/DDBJ databases">
        <authorList>
            <person name="Deng Y."/>
            <person name="Han X.-F."/>
            <person name="Zhang Y.-Q."/>
        </authorList>
    </citation>
    <scope>NUCLEOTIDE SEQUENCE</scope>
    <source>
        <strain evidence="1">CPCC 203407</strain>
    </source>
</reference>
<evidence type="ECO:0000313" key="2">
    <source>
        <dbReference type="Proteomes" id="UP001165587"/>
    </source>
</evidence>
<dbReference type="SUPFAM" id="SSF82171">
    <property type="entry name" value="DPP6 N-terminal domain-like"/>
    <property type="match status" value="1"/>
</dbReference>
<keyword evidence="2" id="KW-1185">Reference proteome</keyword>
<dbReference type="InterPro" id="IPR007253">
    <property type="entry name" value="Cell_wall-bd_2"/>
</dbReference>
<protein>
    <submittedName>
        <fullName evidence="1">Cell wall-binding repeat-containing protein</fullName>
    </submittedName>
</protein>
<evidence type="ECO:0000313" key="1">
    <source>
        <dbReference type="EMBL" id="MCS5724763.1"/>
    </source>
</evidence>
<name>A0AA42BVQ3_9MICO</name>
<dbReference type="InterPro" id="IPR011659">
    <property type="entry name" value="WD40"/>
</dbReference>
<accession>A0AA42BVQ3</accession>
<comment type="caution">
    <text evidence="1">The sequence shown here is derived from an EMBL/GenBank/DDBJ whole genome shotgun (WGS) entry which is preliminary data.</text>
</comment>
<dbReference type="InterPro" id="IPR051922">
    <property type="entry name" value="Bact_Sporulation_Assoc"/>
</dbReference>
<dbReference type="PANTHER" id="PTHR30032">
    <property type="entry name" value="N-ACETYLMURAMOYL-L-ALANINE AMIDASE-RELATED"/>
    <property type="match status" value="1"/>
</dbReference>
<dbReference type="PANTHER" id="PTHR30032:SF8">
    <property type="entry name" value="GERMINATION-SPECIFIC N-ACETYLMURAMOYL-L-ALANINE AMIDASE"/>
    <property type="match status" value="1"/>
</dbReference>
<proteinExistence type="predicted"/>
<dbReference type="AlphaFoldDB" id="A0AA42BVQ3"/>
<sequence length="674" mass="69601">MGTKQVYLRDVANDTTTLVSRVGVVSASADAIRPVVSNDGRYVAYISGADNLGPRGGISQAVIWDRNTGANRVVTISADPVPNQANAPIQELDLSADGSTVVVATRATNLTPVDTRGKTQIYSIDLATGRTTLLSAEKYAPTPVGGNLDSAAPSVADDGRATAFATASDLIAPGINRGHWQVYLHTRGGLSEGVQLISYAVDTNAGVEQDAYAPDVSGDARVVAFVTSARDATSDTTAGTEQVYVRSVDSSRTRLASYSARTGEGADRASGAPVLSRSGDVVVFESEASDLTDAGVPGSVQVYRRDLRNGKLDLLSASLVGDAGDDHAVAPRVSADGTIIAFQSAAANLTDPSAPGVSQVYLRNARRASELVRLSAEDRYGVSARISAVSFAPHVDTAYVASGLAFADALTGSAAAGFERAPVLLVRKDGIPPAIADELRRLKPRRIVILGGESSVNAATELSLKDFAGQVARVSGADRYEVASVLSSLVFKPESSGQGVAYLASGAVFPDALSGSAVAGVQGGPVLLTTKDSVPDLVMAELRRLKPKTIVVLGGRNTVSDAVLAQVRELGADVSRAGGADRYEVSANVSHWLLKSTAGETVYIASGQKFPDALSGAPAAIRDGSPVLLVSSASIPGPVADELARLRPRRIVVLGGEQTISEPVVAALRAYVAK</sequence>
<dbReference type="Pfam" id="PF07676">
    <property type="entry name" value="PD40"/>
    <property type="match status" value="1"/>
</dbReference>
<dbReference type="Gene3D" id="2.120.10.30">
    <property type="entry name" value="TolB, C-terminal domain"/>
    <property type="match status" value="2"/>
</dbReference>
<dbReference type="Pfam" id="PF04122">
    <property type="entry name" value="CW_binding_2"/>
    <property type="match status" value="3"/>
</dbReference>
<gene>
    <name evidence="1" type="ORF">N1028_02530</name>
</gene>
<dbReference type="RefSeq" id="WP_259525193.1">
    <property type="nucleotide sequence ID" value="NZ_JANLCK010000001.1"/>
</dbReference>
<dbReference type="EMBL" id="JANLCK010000001">
    <property type="protein sequence ID" value="MCS5724763.1"/>
    <property type="molecule type" value="Genomic_DNA"/>
</dbReference>
<dbReference type="InterPro" id="IPR011042">
    <property type="entry name" value="6-blade_b-propeller_TolB-like"/>
</dbReference>